<evidence type="ECO:0000256" key="1">
    <source>
        <dbReference type="SAM" id="SignalP"/>
    </source>
</evidence>
<feature type="domain" description="Beta-lactamase-related" evidence="2">
    <location>
        <begin position="53"/>
        <end position="338"/>
    </location>
</feature>
<dbReference type="SUPFAM" id="SSF56601">
    <property type="entry name" value="beta-lactamase/transpeptidase-like"/>
    <property type="match status" value="1"/>
</dbReference>
<sequence length="359" mass="39097">MHPCRPRFSAALIFALAVVLPPTALAGPTQLDAARITALESAIATQDIKQVTSIVLLVDGQVAYEGYFNGGSADTLNDVRSASKSVTAMLVGAAIGDGSLPGVQARVYDYFPAFTAHHPVDPRLRATTVEDLLTMSTLWECDDENAFSAGHEERMYVTEHWLDFVLSLPVKGFAPWMTRPEDSPHGRAHAYCTANSFVLGAVLEQATKQPLADYAAQALERPLGITTSRWNRSPEGIGMGGGGTRYRSRDLARLGELVLAEGRWQGKQLIPARYVRAMVSAQATTGDGSDYGYQWWGLKLPVDGHETTIWTMSGNGGNYVFVIPGKKLVAVITSQAYNRSYAHPQSRRILTEFLLPALR</sequence>
<proteinExistence type="predicted"/>
<dbReference type="InterPro" id="IPR050789">
    <property type="entry name" value="Diverse_Enzym_Activities"/>
</dbReference>
<dbReference type="GO" id="GO:0016787">
    <property type="term" value="F:hydrolase activity"/>
    <property type="evidence" value="ECO:0007669"/>
    <property type="project" value="UniProtKB-KW"/>
</dbReference>
<evidence type="ECO:0000259" key="2">
    <source>
        <dbReference type="Pfam" id="PF00144"/>
    </source>
</evidence>
<keyword evidence="1" id="KW-0732">Signal</keyword>
<accession>A0ABU9JGV5</accession>
<dbReference type="RefSeq" id="WP_019182699.1">
    <property type="nucleotide sequence ID" value="NZ_JBBYHY010000001.1"/>
</dbReference>
<evidence type="ECO:0000313" key="4">
    <source>
        <dbReference type="Proteomes" id="UP001455088"/>
    </source>
</evidence>
<evidence type="ECO:0000313" key="3">
    <source>
        <dbReference type="EMBL" id="MEL3951985.1"/>
    </source>
</evidence>
<organism evidence="3 4">
    <name type="scientific">Stenotrophomonas bentonitica</name>
    <dbReference type="NCBI Taxonomy" id="1450134"/>
    <lineage>
        <taxon>Bacteria</taxon>
        <taxon>Pseudomonadati</taxon>
        <taxon>Pseudomonadota</taxon>
        <taxon>Gammaproteobacteria</taxon>
        <taxon>Lysobacterales</taxon>
        <taxon>Lysobacteraceae</taxon>
        <taxon>Stenotrophomonas</taxon>
    </lineage>
</organism>
<dbReference type="PANTHER" id="PTHR43283:SF7">
    <property type="entry name" value="BETA-LACTAMASE-RELATED DOMAIN-CONTAINING PROTEIN"/>
    <property type="match status" value="1"/>
</dbReference>
<dbReference type="Proteomes" id="UP001455088">
    <property type="component" value="Unassembled WGS sequence"/>
</dbReference>
<protein>
    <submittedName>
        <fullName evidence="3">Serine hydrolase</fullName>
        <ecNumber evidence="3">3.-.-.-</ecNumber>
    </submittedName>
</protein>
<dbReference type="InterPro" id="IPR012338">
    <property type="entry name" value="Beta-lactam/transpept-like"/>
</dbReference>
<name>A0ABU9JGV5_9GAMM</name>
<comment type="caution">
    <text evidence="3">The sequence shown here is derived from an EMBL/GenBank/DDBJ whole genome shotgun (WGS) entry which is preliminary data.</text>
</comment>
<dbReference type="EMBL" id="JBBYHY010000001">
    <property type="protein sequence ID" value="MEL3951985.1"/>
    <property type="molecule type" value="Genomic_DNA"/>
</dbReference>
<dbReference type="InterPro" id="IPR001466">
    <property type="entry name" value="Beta-lactam-related"/>
</dbReference>
<keyword evidence="4" id="KW-1185">Reference proteome</keyword>
<feature type="chain" id="PRO_5046356152" evidence="1">
    <location>
        <begin position="27"/>
        <end position="359"/>
    </location>
</feature>
<dbReference type="Gene3D" id="3.40.710.10">
    <property type="entry name" value="DD-peptidase/beta-lactamase superfamily"/>
    <property type="match status" value="1"/>
</dbReference>
<gene>
    <name evidence="3" type="ORF">AAE039_00210</name>
</gene>
<feature type="signal peptide" evidence="1">
    <location>
        <begin position="1"/>
        <end position="26"/>
    </location>
</feature>
<keyword evidence="3" id="KW-0378">Hydrolase</keyword>
<dbReference type="Pfam" id="PF00144">
    <property type="entry name" value="Beta-lactamase"/>
    <property type="match status" value="1"/>
</dbReference>
<dbReference type="EC" id="3.-.-.-" evidence="3"/>
<dbReference type="PANTHER" id="PTHR43283">
    <property type="entry name" value="BETA-LACTAMASE-RELATED"/>
    <property type="match status" value="1"/>
</dbReference>
<reference evidence="3 4" key="1">
    <citation type="submission" date="2024-04" db="EMBL/GenBank/DDBJ databases">
        <title>Bacterial endophytes with biocontrol capabilities against important plant pathogens.</title>
        <authorList>
            <person name="Alayande K.A."/>
        </authorList>
    </citation>
    <scope>NUCLEOTIDE SEQUENCE [LARGE SCALE GENOMIC DNA]</scope>
    <source>
        <strain evidence="3 4">KV22</strain>
    </source>
</reference>